<gene>
    <name evidence="1" type="ORF">AZI87_01385</name>
</gene>
<comment type="caution">
    <text evidence="1">The sequence shown here is derived from an EMBL/GenBank/DDBJ whole genome shotgun (WGS) entry which is preliminary data.</text>
</comment>
<reference evidence="1 2" key="1">
    <citation type="submission" date="2016-03" db="EMBL/GenBank/DDBJ databases">
        <authorList>
            <person name="Ploux O."/>
        </authorList>
    </citation>
    <scope>NUCLEOTIDE SEQUENCE [LARGE SCALE GENOMIC DNA]</scope>
    <source>
        <strain evidence="1 2">EC13</strain>
    </source>
</reference>
<evidence type="ECO:0000313" key="1">
    <source>
        <dbReference type="EMBL" id="KYG67955.1"/>
    </source>
</evidence>
<proteinExistence type="predicted"/>
<protein>
    <recommendedName>
        <fullName evidence="3">STAS domain-containing protein</fullName>
    </recommendedName>
</protein>
<sequence length="161" mass="18815">MALQLSFSVTDKCTTILLKGSLNEYSSALDGVEVNPNFDLSIDLKDLQAINSLGIRNFHNFIQRVRCQRLKLFYCPRVFVNQLNMVEGFLPDKAEIESFFVPYFSEQSGEDAQVLFTKFLEYKKVKDKIVLSIPEMQDSQGNRMDLDVFKDQYFRFLDKYY</sequence>
<evidence type="ECO:0000313" key="2">
    <source>
        <dbReference type="Proteomes" id="UP000075799"/>
    </source>
</evidence>
<organism evidence="1 2">
    <name type="scientific">Bdellovibrio bacteriovorus</name>
    <dbReference type="NCBI Taxonomy" id="959"/>
    <lineage>
        <taxon>Bacteria</taxon>
        <taxon>Pseudomonadati</taxon>
        <taxon>Bdellovibrionota</taxon>
        <taxon>Bdellovibrionia</taxon>
        <taxon>Bdellovibrionales</taxon>
        <taxon>Pseudobdellovibrionaceae</taxon>
        <taxon>Bdellovibrio</taxon>
    </lineage>
</organism>
<evidence type="ECO:0008006" key="3">
    <source>
        <dbReference type="Google" id="ProtNLM"/>
    </source>
</evidence>
<dbReference type="OrthoDB" id="5292990at2"/>
<dbReference type="EMBL" id="LUKD01000001">
    <property type="protein sequence ID" value="KYG67955.1"/>
    <property type="molecule type" value="Genomic_DNA"/>
</dbReference>
<dbReference type="RefSeq" id="WP_063204659.1">
    <property type="nucleotide sequence ID" value="NZ_LUKD01000001.1"/>
</dbReference>
<dbReference type="Proteomes" id="UP000075799">
    <property type="component" value="Unassembled WGS sequence"/>
</dbReference>
<accession>A0A162GEH2</accession>
<dbReference type="AlphaFoldDB" id="A0A162GEH2"/>
<name>A0A162GEH2_BDEBC</name>